<organism evidence="3 4">
    <name type="scientific">Anaerococcus murdochii</name>
    <dbReference type="NCBI Taxonomy" id="411577"/>
    <lineage>
        <taxon>Bacteria</taxon>
        <taxon>Bacillati</taxon>
        <taxon>Bacillota</taxon>
        <taxon>Tissierellia</taxon>
        <taxon>Tissierellales</taxon>
        <taxon>Peptoniphilaceae</taxon>
        <taxon>Anaerococcus</taxon>
    </lineage>
</organism>
<proteinExistence type="predicted"/>
<feature type="transmembrane region" description="Helical" evidence="1">
    <location>
        <begin position="73"/>
        <end position="90"/>
    </location>
</feature>
<accession>A0ABS7T196</accession>
<keyword evidence="4" id="KW-1185">Reference proteome</keyword>
<dbReference type="Proteomes" id="UP000734271">
    <property type="component" value="Unassembled WGS sequence"/>
</dbReference>
<dbReference type="Pfam" id="PF07786">
    <property type="entry name" value="HGSNAT_cat"/>
    <property type="match status" value="1"/>
</dbReference>
<sequence>MKRIQIIDTFRGFTIISMVLFHLFYNINFYWTLDFYNGTVFNRIWQLSIAISFFTISGITSSFLSPRKNIKRGLITSLIGFTITIITYLFAKEQLIIWGVLNGLGLSMIIAGLIQNSISPKLWPVLILAFAFSYKIPAGILYGNSFFNGLYNMNLFPLGFPSFDFYSNDYFPLIPWLFAFLGGLSLGKFLQTKNFYDFDIKENLLGKIGRYSMPIYLTHQIILYPLVSLIYKLTL</sequence>
<keyword evidence="1" id="KW-0812">Transmembrane</keyword>
<evidence type="ECO:0000256" key="1">
    <source>
        <dbReference type="SAM" id="Phobius"/>
    </source>
</evidence>
<feature type="transmembrane region" description="Helical" evidence="1">
    <location>
        <begin position="12"/>
        <end position="32"/>
    </location>
</feature>
<dbReference type="InterPro" id="IPR012429">
    <property type="entry name" value="HGSNAT_cat"/>
</dbReference>
<feature type="transmembrane region" description="Helical" evidence="1">
    <location>
        <begin position="211"/>
        <end position="231"/>
    </location>
</feature>
<dbReference type="EMBL" id="JAIPME010000002">
    <property type="protein sequence ID" value="MBZ2387523.1"/>
    <property type="molecule type" value="Genomic_DNA"/>
</dbReference>
<evidence type="ECO:0000313" key="4">
    <source>
        <dbReference type="Proteomes" id="UP000734271"/>
    </source>
</evidence>
<feature type="transmembrane region" description="Helical" evidence="1">
    <location>
        <begin position="170"/>
        <end position="190"/>
    </location>
</feature>
<comment type="caution">
    <text evidence="3">The sequence shown here is derived from an EMBL/GenBank/DDBJ whole genome shotgun (WGS) entry which is preliminary data.</text>
</comment>
<reference evidence="3 4" key="1">
    <citation type="submission" date="2021-08" db="EMBL/GenBank/DDBJ databases">
        <title>FDA dAtabase for Regulatory Grade micrObial Sequences (FDA-ARGOS): Supporting development and validation of Infectious Disease Dx tests.</title>
        <authorList>
            <person name="Sproer C."/>
            <person name="Gronow S."/>
            <person name="Severitt S."/>
            <person name="Schroder I."/>
            <person name="Tallon L."/>
            <person name="Sadzewicz L."/>
            <person name="Zhao X."/>
            <person name="Boylan J."/>
            <person name="Ott S."/>
            <person name="Bowen H."/>
            <person name="Vavikolanu K."/>
            <person name="Hazen T."/>
            <person name="Aluvathingal J."/>
            <person name="Nadendla S."/>
            <person name="Lowell S."/>
            <person name="Myers T."/>
            <person name="Yan Y."/>
            <person name="Sichtig H."/>
        </authorList>
    </citation>
    <scope>NUCLEOTIDE SEQUENCE [LARGE SCALE GENOMIC DNA]</scope>
    <source>
        <strain evidence="3 4">FDAARGOS_1460</strain>
    </source>
</reference>
<protein>
    <submittedName>
        <fullName evidence="3">DUF1624 domain-containing protein</fullName>
    </submittedName>
</protein>
<evidence type="ECO:0000259" key="2">
    <source>
        <dbReference type="Pfam" id="PF07786"/>
    </source>
</evidence>
<feature type="transmembrane region" description="Helical" evidence="1">
    <location>
        <begin position="126"/>
        <end position="150"/>
    </location>
</feature>
<evidence type="ECO:0000313" key="3">
    <source>
        <dbReference type="EMBL" id="MBZ2387523.1"/>
    </source>
</evidence>
<gene>
    <name evidence="3" type="ORF">K8P03_09525</name>
</gene>
<keyword evidence="1" id="KW-1133">Transmembrane helix</keyword>
<keyword evidence="1" id="KW-0472">Membrane</keyword>
<feature type="transmembrane region" description="Helical" evidence="1">
    <location>
        <begin position="44"/>
        <end position="64"/>
    </location>
</feature>
<dbReference type="RefSeq" id="WP_223420457.1">
    <property type="nucleotide sequence ID" value="NZ_JAIPME010000002.1"/>
</dbReference>
<name>A0ABS7T196_9FIRM</name>
<feature type="domain" description="Heparan-alpha-glucosaminide N-acetyltransferase catalytic" evidence="2">
    <location>
        <begin position="3"/>
        <end position="220"/>
    </location>
</feature>
<feature type="transmembrane region" description="Helical" evidence="1">
    <location>
        <begin position="96"/>
        <end position="114"/>
    </location>
</feature>